<organism evidence="2 3">
    <name type="scientific">Prymnesium parvum</name>
    <name type="common">Toxic golden alga</name>
    <dbReference type="NCBI Taxonomy" id="97485"/>
    <lineage>
        <taxon>Eukaryota</taxon>
        <taxon>Haptista</taxon>
        <taxon>Haptophyta</taxon>
        <taxon>Prymnesiophyceae</taxon>
        <taxon>Prymnesiales</taxon>
        <taxon>Prymnesiaceae</taxon>
        <taxon>Prymnesium</taxon>
    </lineage>
</organism>
<feature type="region of interest" description="Disordered" evidence="1">
    <location>
        <begin position="119"/>
        <end position="157"/>
    </location>
</feature>
<evidence type="ECO:0000313" key="3">
    <source>
        <dbReference type="Proteomes" id="UP001515480"/>
    </source>
</evidence>
<keyword evidence="3" id="KW-1185">Reference proteome</keyword>
<gene>
    <name evidence="2" type="ORF">AB1Y20_013903</name>
</gene>
<evidence type="ECO:0000313" key="2">
    <source>
        <dbReference type="EMBL" id="KAL1498588.1"/>
    </source>
</evidence>
<dbReference type="Proteomes" id="UP001515480">
    <property type="component" value="Unassembled WGS sequence"/>
</dbReference>
<dbReference type="EMBL" id="JBGBPQ010000027">
    <property type="protein sequence ID" value="KAL1498588.1"/>
    <property type="molecule type" value="Genomic_DNA"/>
</dbReference>
<evidence type="ECO:0008006" key="4">
    <source>
        <dbReference type="Google" id="ProtNLM"/>
    </source>
</evidence>
<sequence>MDAEDERLVKKSRISSADLYSMGAITSDRVYQVVKERAAAKVEAMRRAREDRAAVRTTKNKYARDLKYVNTFNDIKDNLISRADAAHKKEHSALKSKADVLNYVLEHVVGSELPEGAAPQLTVRKKQQRRRLDDASDSSESEGSHKEDESESEEELYEMEAFVDACKRGGSFMLKDARVEEFIAEQLSLGLWPPTKLWRDV</sequence>
<reference evidence="2 3" key="1">
    <citation type="journal article" date="2024" name="Science">
        <title>Giant polyketide synthase enzymes in the biosynthesis of giant marine polyether toxins.</title>
        <authorList>
            <person name="Fallon T.R."/>
            <person name="Shende V.V."/>
            <person name="Wierzbicki I.H."/>
            <person name="Pendleton A.L."/>
            <person name="Watervoot N.F."/>
            <person name="Auber R.P."/>
            <person name="Gonzalez D.J."/>
            <person name="Wisecaver J.H."/>
            <person name="Moore B.S."/>
        </authorList>
    </citation>
    <scope>NUCLEOTIDE SEQUENCE [LARGE SCALE GENOMIC DNA]</scope>
    <source>
        <strain evidence="2 3">12B1</strain>
    </source>
</reference>
<proteinExistence type="predicted"/>
<accession>A0AB34IEA9</accession>
<evidence type="ECO:0000256" key="1">
    <source>
        <dbReference type="SAM" id="MobiDB-lite"/>
    </source>
</evidence>
<name>A0AB34IEA9_PRYPA</name>
<dbReference type="AlphaFoldDB" id="A0AB34IEA9"/>
<protein>
    <recommendedName>
        <fullName evidence="4">Non-structural maintenance of chromosomes element 4</fullName>
    </recommendedName>
</protein>
<comment type="caution">
    <text evidence="2">The sequence shown here is derived from an EMBL/GenBank/DDBJ whole genome shotgun (WGS) entry which is preliminary data.</text>
</comment>